<evidence type="ECO:0000256" key="1">
    <source>
        <dbReference type="ARBA" id="ARBA00004994"/>
    </source>
</evidence>
<dbReference type="PANTHER" id="PTHR21708:SF26">
    <property type="entry name" value="2-DEHYDROPANTOATE 2-REDUCTASE"/>
    <property type="match status" value="1"/>
</dbReference>
<comment type="similarity">
    <text evidence="2 9">Belongs to the ketopantoate reductase family.</text>
</comment>
<comment type="catalytic activity">
    <reaction evidence="8 9">
        <text>(R)-pantoate + NADP(+) = 2-dehydropantoate + NADPH + H(+)</text>
        <dbReference type="Rhea" id="RHEA:16233"/>
        <dbReference type="ChEBI" id="CHEBI:11561"/>
        <dbReference type="ChEBI" id="CHEBI:15378"/>
        <dbReference type="ChEBI" id="CHEBI:15980"/>
        <dbReference type="ChEBI" id="CHEBI:57783"/>
        <dbReference type="ChEBI" id="CHEBI:58349"/>
        <dbReference type="EC" id="1.1.1.169"/>
    </reaction>
</comment>
<sequence length="309" mass="33773">MKKIGILGIGGVGGYFGGLLAKKYENSDEVQIFFIARGEHEEAIKKNGLQVEATTGNFVARPALVSSDASQIGPLDLLLICTKSYGLEQSLKQYSACISPETVLLPLLNGVDSKERIEQVLPENEVWDGCVYVVSRYIEPGLVRETGGIGKLFFGSDSGTPGKLKAAEKLLQDAGFKATLSDNILSTIWEKFLFISSVSTTLTYLDVTVGAVLEKPEYKQLLVALLEELIAVAEAQNIVLPPDIIQRTVDTMARLPYDTITSMYSDYLNGNRTEAQSLTGYVTRLGHKLQVPVPTYDKLFAAILEKVQE</sequence>
<comment type="function">
    <text evidence="9">Catalyzes the NADPH-dependent reduction of ketopantoate into pantoic acid.</text>
</comment>
<reference evidence="13" key="1">
    <citation type="journal article" date="2019" name="Int. J. Syst. Evol. Microbiol.">
        <title>The Global Catalogue of Microorganisms (GCM) 10K type strain sequencing project: providing services to taxonomists for standard genome sequencing and annotation.</title>
        <authorList>
            <consortium name="The Broad Institute Genomics Platform"/>
            <consortium name="The Broad Institute Genome Sequencing Center for Infectious Disease"/>
            <person name="Wu L."/>
            <person name="Ma J."/>
        </authorList>
    </citation>
    <scope>NUCLEOTIDE SEQUENCE [LARGE SCALE GENOMIC DNA]</scope>
    <source>
        <strain evidence="13">CGMCC 4.7393</strain>
    </source>
</reference>
<evidence type="ECO:0000256" key="7">
    <source>
        <dbReference type="ARBA" id="ARBA00032024"/>
    </source>
</evidence>
<dbReference type="RefSeq" id="WP_066622271.1">
    <property type="nucleotide sequence ID" value="NZ_JBHSYQ010000016.1"/>
</dbReference>
<comment type="pathway">
    <text evidence="1 9">Cofactor biosynthesis; (R)-pantothenate biosynthesis; (R)-pantoate from 3-methyl-2-oxobutanoate: step 2/2.</text>
</comment>
<dbReference type="InterPro" id="IPR013332">
    <property type="entry name" value="KPR_N"/>
</dbReference>
<organism evidence="12 13">
    <name type="scientific">Rufibacter roseus</name>
    <dbReference type="NCBI Taxonomy" id="1567108"/>
    <lineage>
        <taxon>Bacteria</taxon>
        <taxon>Pseudomonadati</taxon>
        <taxon>Bacteroidota</taxon>
        <taxon>Cytophagia</taxon>
        <taxon>Cytophagales</taxon>
        <taxon>Hymenobacteraceae</taxon>
        <taxon>Rufibacter</taxon>
    </lineage>
</organism>
<dbReference type="Pfam" id="PF08546">
    <property type="entry name" value="ApbA_C"/>
    <property type="match status" value="1"/>
</dbReference>
<evidence type="ECO:0000259" key="11">
    <source>
        <dbReference type="Pfam" id="PF08546"/>
    </source>
</evidence>
<dbReference type="EMBL" id="JBHSYQ010000016">
    <property type="protein sequence ID" value="MFC6999937.1"/>
    <property type="molecule type" value="Genomic_DNA"/>
</dbReference>
<dbReference type="EC" id="1.1.1.169" evidence="3 9"/>
<evidence type="ECO:0000256" key="3">
    <source>
        <dbReference type="ARBA" id="ARBA00013014"/>
    </source>
</evidence>
<evidence type="ECO:0000256" key="8">
    <source>
        <dbReference type="ARBA" id="ARBA00048793"/>
    </source>
</evidence>
<dbReference type="PANTHER" id="PTHR21708">
    <property type="entry name" value="PROBABLE 2-DEHYDROPANTOATE 2-REDUCTASE"/>
    <property type="match status" value="1"/>
</dbReference>
<evidence type="ECO:0000313" key="12">
    <source>
        <dbReference type="EMBL" id="MFC6999937.1"/>
    </source>
</evidence>
<evidence type="ECO:0000259" key="10">
    <source>
        <dbReference type="Pfam" id="PF02558"/>
    </source>
</evidence>
<evidence type="ECO:0000256" key="4">
    <source>
        <dbReference type="ARBA" id="ARBA00019465"/>
    </source>
</evidence>
<dbReference type="Proteomes" id="UP001596405">
    <property type="component" value="Unassembled WGS sequence"/>
</dbReference>
<feature type="domain" description="Ketopantoate reductase N-terminal" evidence="10">
    <location>
        <begin position="4"/>
        <end position="156"/>
    </location>
</feature>
<gene>
    <name evidence="12" type="ORF">ACFQHR_20040</name>
</gene>
<evidence type="ECO:0000256" key="6">
    <source>
        <dbReference type="ARBA" id="ARBA00023002"/>
    </source>
</evidence>
<feature type="domain" description="Ketopantoate reductase C-terminal" evidence="11">
    <location>
        <begin position="183"/>
        <end position="303"/>
    </location>
</feature>
<dbReference type="SUPFAM" id="SSF48179">
    <property type="entry name" value="6-phosphogluconate dehydrogenase C-terminal domain-like"/>
    <property type="match status" value="1"/>
</dbReference>
<dbReference type="InterPro" id="IPR013752">
    <property type="entry name" value="KPA_reductase"/>
</dbReference>
<evidence type="ECO:0000256" key="9">
    <source>
        <dbReference type="RuleBase" id="RU362068"/>
    </source>
</evidence>
<keyword evidence="5 9" id="KW-0521">NADP</keyword>
<dbReference type="InterPro" id="IPR051402">
    <property type="entry name" value="KPR-Related"/>
</dbReference>
<comment type="caution">
    <text evidence="12">The sequence shown here is derived from an EMBL/GenBank/DDBJ whole genome shotgun (WGS) entry which is preliminary data.</text>
</comment>
<evidence type="ECO:0000256" key="2">
    <source>
        <dbReference type="ARBA" id="ARBA00007870"/>
    </source>
</evidence>
<keyword evidence="6 9" id="KW-0560">Oxidoreductase</keyword>
<dbReference type="InterPro" id="IPR008927">
    <property type="entry name" value="6-PGluconate_DH-like_C_sf"/>
</dbReference>
<name>A0ABW2DQ13_9BACT</name>
<dbReference type="Gene3D" id="3.40.50.720">
    <property type="entry name" value="NAD(P)-binding Rossmann-like Domain"/>
    <property type="match status" value="1"/>
</dbReference>
<dbReference type="InterPro" id="IPR003710">
    <property type="entry name" value="ApbA"/>
</dbReference>
<evidence type="ECO:0000256" key="5">
    <source>
        <dbReference type="ARBA" id="ARBA00022857"/>
    </source>
</evidence>
<accession>A0ABW2DQ13</accession>
<dbReference type="Pfam" id="PF02558">
    <property type="entry name" value="ApbA"/>
    <property type="match status" value="1"/>
</dbReference>
<dbReference type="SUPFAM" id="SSF51735">
    <property type="entry name" value="NAD(P)-binding Rossmann-fold domains"/>
    <property type="match status" value="1"/>
</dbReference>
<protein>
    <recommendedName>
        <fullName evidence="4 9">2-dehydropantoate 2-reductase</fullName>
        <ecNumber evidence="3 9">1.1.1.169</ecNumber>
    </recommendedName>
    <alternativeName>
        <fullName evidence="7 9">Ketopantoate reductase</fullName>
    </alternativeName>
</protein>
<keyword evidence="9" id="KW-0566">Pantothenate biosynthesis</keyword>
<dbReference type="InterPro" id="IPR036291">
    <property type="entry name" value="NAD(P)-bd_dom_sf"/>
</dbReference>
<proteinExistence type="inferred from homology"/>
<evidence type="ECO:0000313" key="13">
    <source>
        <dbReference type="Proteomes" id="UP001596405"/>
    </source>
</evidence>
<keyword evidence="13" id="KW-1185">Reference proteome</keyword>
<dbReference type="NCBIfam" id="TIGR00745">
    <property type="entry name" value="apbA_panE"/>
    <property type="match status" value="1"/>
</dbReference>
<dbReference type="InterPro" id="IPR013328">
    <property type="entry name" value="6PGD_dom2"/>
</dbReference>
<dbReference type="Gene3D" id="1.10.1040.10">
    <property type="entry name" value="N-(1-d-carboxylethyl)-l-norvaline Dehydrogenase, domain 2"/>
    <property type="match status" value="1"/>
</dbReference>